<protein>
    <recommendedName>
        <fullName evidence="4">non-specific serine/threonine protein kinase</fullName>
        <ecNumber evidence="4">2.7.11.1</ecNumber>
    </recommendedName>
</protein>
<dbReference type="HAMAP" id="MF_01615">
    <property type="entry name" value="PdxT"/>
    <property type="match status" value="1"/>
</dbReference>
<feature type="region of interest" description="Disordered" evidence="15">
    <location>
        <begin position="1511"/>
        <end position="1531"/>
    </location>
</feature>
<dbReference type="Pfam" id="PF00069">
    <property type="entry name" value="Pkinase"/>
    <property type="match status" value="2"/>
</dbReference>
<keyword evidence="7 14" id="KW-0547">Nucleotide-binding</keyword>
<dbReference type="Gene3D" id="1.10.510.10">
    <property type="entry name" value="Transferase(Phosphotransferase) domain 1"/>
    <property type="match status" value="2"/>
</dbReference>
<dbReference type="InterPro" id="IPR021196">
    <property type="entry name" value="PdxT/SNO_CS"/>
</dbReference>
<comment type="caution">
    <text evidence="19">The sequence shown here is derived from an EMBL/GenBank/DDBJ whole genome shotgun (WGS) entry which is preliminary data.</text>
</comment>
<keyword evidence="8" id="KW-0418">Kinase</keyword>
<dbReference type="PANTHER" id="PTHR45998:SF2">
    <property type="entry name" value="SERINE_THREONINE-PROTEIN KINASE 16"/>
    <property type="match status" value="1"/>
</dbReference>
<evidence type="ECO:0000256" key="15">
    <source>
        <dbReference type="SAM" id="MobiDB-lite"/>
    </source>
</evidence>
<accession>A0A9P8A0D3</accession>
<dbReference type="PROSITE" id="PS51758">
    <property type="entry name" value="LETM1_RBD"/>
    <property type="match status" value="1"/>
</dbReference>
<dbReference type="PROSITE" id="PS51130">
    <property type="entry name" value="PDXT_SNO_2"/>
    <property type="match status" value="1"/>
</dbReference>
<keyword evidence="5" id="KW-0723">Serine/threonine-protein kinase</keyword>
<dbReference type="GO" id="GO:0006624">
    <property type="term" value="P:vacuolar protein processing"/>
    <property type="evidence" value="ECO:0007669"/>
    <property type="project" value="TreeGrafter"/>
</dbReference>
<keyword evidence="16" id="KW-0812">Transmembrane</keyword>
<dbReference type="InterPro" id="IPR000719">
    <property type="entry name" value="Prot_kinase_dom"/>
</dbReference>
<dbReference type="InterPro" id="IPR002161">
    <property type="entry name" value="PdxT/SNO"/>
</dbReference>
<feature type="compositionally biased region" description="Low complexity" evidence="15">
    <location>
        <begin position="1341"/>
        <end position="1353"/>
    </location>
</feature>
<dbReference type="GO" id="GO:0005524">
    <property type="term" value="F:ATP binding"/>
    <property type="evidence" value="ECO:0007669"/>
    <property type="project" value="UniProtKB-UniRule"/>
</dbReference>
<dbReference type="InterPro" id="IPR052239">
    <property type="entry name" value="Ser/Thr-specific_kinases"/>
</dbReference>
<feature type="region of interest" description="Disordered" evidence="15">
    <location>
        <begin position="794"/>
        <end position="865"/>
    </location>
</feature>
<dbReference type="SUPFAM" id="SSF69012">
    <property type="entry name" value="alpha-ketoacid dehydrogenase kinase, N-terminal domain"/>
    <property type="match status" value="1"/>
</dbReference>
<dbReference type="GO" id="GO:0032889">
    <property type="term" value="P:regulation of vacuole fusion, non-autophagic"/>
    <property type="evidence" value="ECO:0007669"/>
    <property type="project" value="TreeGrafter"/>
</dbReference>
<dbReference type="Pfam" id="PF07766">
    <property type="entry name" value="LETM1_RBD"/>
    <property type="match status" value="1"/>
</dbReference>
<dbReference type="EMBL" id="JAIFTL010000331">
    <property type="protein sequence ID" value="KAG9320084.1"/>
    <property type="molecule type" value="Genomic_DNA"/>
</dbReference>
<dbReference type="PANTHER" id="PTHR45998">
    <property type="entry name" value="SERINE/THREONINE-PROTEIN KINASE 16"/>
    <property type="match status" value="1"/>
</dbReference>
<dbReference type="GO" id="GO:0004674">
    <property type="term" value="F:protein serine/threonine kinase activity"/>
    <property type="evidence" value="ECO:0007669"/>
    <property type="project" value="UniProtKB-KW"/>
</dbReference>
<dbReference type="InterPro" id="IPR011009">
    <property type="entry name" value="Kinase-like_dom_sf"/>
</dbReference>
<dbReference type="Gene3D" id="3.30.565.10">
    <property type="entry name" value="Histidine kinase-like ATPase, C-terminal domain"/>
    <property type="match status" value="1"/>
</dbReference>
<dbReference type="InterPro" id="IPR036890">
    <property type="entry name" value="HATPase_C_sf"/>
</dbReference>
<dbReference type="GO" id="GO:0043022">
    <property type="term" value="F:ribosome binding"/>
    <property type="evidence" value="ECO:0007669"/>
    <property type="project" value="InterPro"/>
</dbReference>
<keyword evidence="16" id="KW-0472">Membrane</keyword>
<evidence type="ECO:0000256" key="12">
    <source>
        <dbReference type="ARBA" id="ARBA00048679"/>
    </source>
</evidence>
<sequence>MAGTFIRAAVRLGHQANSRNLSSVARASVRITDVLIKYPHLNTRHAPVLSQFARSAFYTTSAPGSAKNNVSVHPEPAPIEDLTATLRAGAAGSVAPENSLNTTSTPPPPPPTGVVGKAKDYWRKGKEIVIQCKDGVKLLWVNRRIVKDLKRAQKEEGHQLTRREFQLIYRTDIDVKRLIPFGLVFCLATEYIPLIIIFAPQLIPSTCVTPAQLEGRRKKIHEKRSVMTEKLIRLNRREITKESLASYNSFITIAKKYGEGFDYNMIDREHLASFCKFMGLSGFGPKSMLKKRLDKHMTYLSNDDQLLQKDGIDSLTFAELQLANEERGMRSLEVSKEHLEKSLAYWLKLSLSKDATIPPALMRTSNLRNHLSTIHTIMTQEQTENKQIRVGVLALQGAFAEHIILLNTLPQVSEAVAIRNAKEIAEVDALVIPGGESTTMALIAERSGFWPALQEFVQTHPTWGTCAGLILLSECITSGGTLTGDQKLLGGLGISIKRNAFGTQKESFEAGLHVEGLDEAERLFPGVFIRAPVIDQILKPEEVQVVAKLERDYGKTPKGTIVAVRQGHLLGSAFHPELTRDNRMHLLFVKMAQEWIAKHNNPVLLLFPHSSLTALEFAHNSHIHRIGIMNINTQALFATISDAITQLTGCCLPNPTLYINRRSFKVIKLLGEGGFSFVYLVQDVATGRLYALKKIRCPFGSEGVQDAMKEAEMYRTFQHENVIKVVDTCVVSDKDGSKIVYIFLPYYKRGNLLDAISANLLHHTHFSEPDMLRFFKGICYGVRALHCHRLPNVPISSREQDDSSANGIEAWESRESRTGARRQPSAMSFNGSETGTGLSDMNRQGSVNGVNGTNGSSGNGLGPTEDNDAVIVPFAHRDIKPGNVLIADDGQTPVLMDFGSMARAHVKIQTRQQALFEQDLAAEKCSMPYRAPELFDVKTGSTLDEKVDIWSLGCTLYAMAYGTSPFETNQINQGGSIALAVLNGTVRFPTVDQADRYSNEFRDLIRAMLVVDPAMRLDIHEVIDRLKQMYTLGRHVLESKNQGALVIPAVFLHQELPIRLSHALTMLNSNMLPVNMADMPNFQHIARSYLEDISMVTQMPKPSTPKLEEEFTALLRNLEQRHKVKILAISRGFKELMENAQKQCIEQDASQSALFYHNGKGWTIDPHADRAIQTFFNRFYTINLGTRLLIGEHLALHDRGLNLVQRVNPLSISKRAIRDAQKVCASHYGVAAPSVLIHTPNPEITTTYVDEFLHRNIYELLKNAMRATCDTHLNKGSPVSIGLSPSSAATASSSKLPAIKLVLVDGGEDVTIKISDEGGGMALSEMDKIWSYVHSGTFSSLRQSSSSNNSTTGRQHHQELPKITTTTTPFKPAAPNTSTLHTSDISLNKAVAKKRVTQPADSMTVMGGLASEAKDYLDLPLNGSGHGLPLARLIARYFGGDLSLISMEGYGTDSYLSLYRDDDHLENFPEVDEEMAVEVDVFVNELMDDPASSSSQATAVNANATDAASNYIDAAAEPRRQSSKAPAVASS</sequence>
<dbReference type="Gene3D" id="3.40.50.880">
    <property type="match status" value="1"/>
</dbReference>
<comment type="subcellular location">
    <subcellularLocation>
        <location evidence="1">Mitochondrion</location>
    </subcellularLocation>
</comment>
<evidence type="ECO:0000256" key="8">
    <source>
        <dbReference type="ARBA" id="ARBA00022777"/>
    </source>
</evidence>
<dbReference type="SUPFAM" id="SSF52317">
    <property type="entry name" value="Class I glutamine amidotransferase-like"/>
    <property type="match status" value="1"/>
</dbReference>
<feature type="domain" description="Letm1 RBD" evidence="18">
    <location>
        <begin position="188"/>
        <end position="390"/>
    </location>
</feature>
<evidence type="ECO:0000256" key="16">
    <source>
        <dbReference type="SAM" id="Phobius"/>
    </source>
</evidence>
<evidence type="ECO:0000256" key="6">
    <source>
        <dbReference type="ARBA" id="ARBA00022679"/>
    </source>
</evidence>
<evidence type="ECO:0000256" key="14">
    <source>
        <dbReference type="PROSITE-ProRule" id="PRU10141"/>
    </source>
</evidence>
<dbReference type="PROSITE" id="PS50011">
    <property type="entry name" value="PROTEIN_KINASE_DOM"/>
    <property type="match status" value="1"/>
</dbReference>
<evidence type="ECO:0000256" key="11">
    <source>
        <dbReference type="ARBA" id="ARBA00047899"/>
    </source>
</evidence>
<keyword evidence="10 13" id="KW-0496">Mitochondrion</keyword>
<feature type="binding site" evidence="14">
    <location>
        <position position="693"/>
    </location>
    <ligand>
        <name>ATP</name>
        <dbReference type="ChEBI" id="CHEBI:30616"/>
    </ligand>
</feature>
<dbReference type="Pfam" id="PF01174">
    <property type="entry name" value="SNO"/>
    <property type="match status" value="1"/>
</dbReference>
<dbReference type="PROSITE" id="PS01236">
    <property type="entry name" value="PDXT_SNO_1"/>
    <property type="match status" value="1"/>
</dbReference>
<dbReference type="Proteomes" id="UP000717515">
    <property type="component" value="Unassembled WGS sequence"/>
</dbReference>
<dbReference type="GO" id="GO:0005794">
    <property type="term" value="C:Golgi apparatus"/>
    <property type="evidence" value="ECO:0007669"/>
    <property type="project" value="TreeGrafter"/>
</dbReference>
<comment type="catalytic activity">
    <reaction evidence="11">
        <text>L-threonyl-[protein] + ATP = O-phospho-L-threonyl-[protein] + ADP + H(+)</text>
        <dbReference type="Rhea" id="RHEA:46608"/>
        <dbReference type="Rhea" id="RHEA-COMP:11060"/>
        <dbReference type="Rhea" id="RHEA-COMP:11605"/>
        <dbReference type="ChEBI" id="CHEBI:15378"/>
        <dbReference type="ChEBI" id="CHEBI:30013"/>
        <dbReference type="ChEBI" id="CHEBI:30616"/>
        <dbReference type="ChEBI" id="CHEBI:61977"/>
        <dbReference type="ChEBI" id="CHEBI:456216"/>
        <dbReference type="EC" id="2.7.11.1"/>
    </reaction>
</comment>
<dbReference type="InterPro" id="IPR033122">
    <property type="entry name" value="LETM1-like_RBD"/>
</dbReference>
<dbReference type="SUPFAM" id="SSF55874">
    <property type="entry name" value="ATPase domain of HSP90 chaperone/DNA topoisomerase II/histidine kinase"/>
    <property type="match status" value="2"/>
</dbReference>
<evidence type="ECO:0000313" key="19">
    <source>
        <dbReference type="EMBL" id="KAG9320084.1"/>
    </source>
</evidence>
<dbReference type="SMART" id="SM00220">
    <property type="entry name" value="S_TKc"/>
    <property type="match status" value="1"/>
</dbReference>
<dbReference type="InterPro" id="IPR008271">
    <property type="entry name" value="Ser/Thr_kinase_AS"/>
</dbReference>
<comment type="similarity">
    <text evidence="3">Belongs to the glutaminase PdxT/SNO family.</text>
</comment>
<feature type="transmembrane region" description="Helical" evidence="16">
    <location>
        <begin position="178"/>
        <end position="199"/>
    </location>
</feature>
<dbReference type="Gene3D" id="1.20.140.20">
    <property type="entry name" value="Alpha-ketoacid/pyruvate dehydrogenase kinase, N-terminal domain"/>
    <property type="match status" value="1"/>
</dbReference>
<feature type="compositionally biased region" description="Low complexity" evidence="15">
    <location>
        <begin position="845"/>
        <end position="854"/>
    </location>
</feature>
<evidence type="ECO:0000256" key="13">
    <source>
        <dbReference type="PROSITE-ProRule" id="PRU01094"/>
    </source>
</evidence>
<comment type="similarity">
    <text evidence="2">Belongs to the PDK/BCKDK protein kinase family.</text>
</comment>
<keyword evidence="16" id="KW-1133">Transmembrane helix</keyword>
<evidence type="ECO:0000256" key="3">
    <source>
        <dbReference type="ARBA" id="ARBA00008345"/>
    </source>
</evidence>
<feature type="region of interest" description="Disordered" evidence="15">
    <location>
        <begin position="93"/>
        <end position="115"/>
    </location>
</feature>
<dbReference type="GO" id="GO:0042823">
    <property type="term" value="P:pyridoxal phosphate biosynthetic process"/>
    <property type="evidence" value="ECO:0007669"/>
    <property type="project" value="InterPro"/>
</dbReference>
<proteinExistence type="inferred from homology"/>
<dbReference type="CDD" id="cd13986">
    <property type="entry name" value="STKc_16"/>
    <property type="match status" value="1"/>
</dbReference>
<organism evidence="19 20">
    <name type="scientific">Mortierella alpina</name>
    <name type="common">Oleaginous fungus</name>
    <name type="synonym">Mortierella renispora</name>
    <dbReference type="NCBI Taxonomy" id="64518"/>
    <lineage>
        <taxon>Eukaryota</taxon>
        <taxon>Fungi</taxon>
        <taxon>Fungi incertae sedis</taxon>
        <taxon>Mucoromycota</taxon>
        <taxon>Mortierellomycotina</taxon>
        <taxon>Mortierellomycetes</taxon>
        <taxon>Mortierellales</taxon>
        <taxon>Mortierellaceae</taxon>
        <taxon>Mortierella</taxon>
    </lineage>
</organism>
<evidence type="ECO:0000256" key="4">
    <source>
        <dbReference type="ARBA" id="ARBA00012513"/>
    </source>
</evidence>
<dbReference type="GO" id="GO:0005739">
    <property type="term" value="C:mitochondrion"/>
    <property type="evidence" value="ECO:0007669"/>
    <property type="project" value="UniProtKB-SubCell"/>
</dbReference>
<dbReference type="EC" id="2.7.11.1" evidence="4"/>
<evidence type="ECO:0000256" key="7">
    <source>
        <dbReference type="ARBA" id="ARBA00022741"/>
    </source>
</evidence>
<name>A0A9P8A0D3_MORAP</name>
<dbReference type="InterPro" id="IPR029062">
    <property type="entry name" value="Class_I_gatase-like"/>
</dbReference>
<keyword evidence="6" id="KW-0808">Transferase</keyword>
<feature type="compositionally biased region" description="Polar residues" evidence="15">
    <location>
        <begin position="825"/>
        <end position="844"/>
    </location>
</feature>
<dbReference type="PROSITE" id="PS00107">
    <property type="entry name" value="PROTEIN_KINASE_ATP"/>
    <property type="match status" value="1"/>
</dbReference>
<dbReference type="GO" id="GO:0004359">
    <property type="term" value="F:glutaminase activity"/>
    <property type="evidence" value="ECO:0007669"/>
    <property type="project" value="InterPro"/>
</dbReference>
<evidence type="ECO:0000256" key="10">
    <source>
        <dbReference type="ARBA" id="ARBA00023128"/>
    </source>
</evidence>
<dbReference type="GO" id="GO:0005773">
    <property type="term" value="C:vacuole"/>
    <property type="evidence" value="ECO:0007669"/>
    <property type="project" value="GOC"/>
</dbReference>
<evidence type="ECO:0000256" key="2">
    <source>
        <dbReference type="ARBA" id="ARBA00006155"/>
    </source>
</evidence>
<evidence type="ECO:0000259" key="17">
    <source>
        <dbReference type="PROSITE" id="PS50011"/>
    </source>
</evidence>
<evidence type="ECO:0000256" key="5">
    <source>
        <dbReference type="ARBA" id="ARBA00022527"/>
    </source>
</evidence>
<dbReference type="CDD" id="cd01749">
    <property type="entry name" value="GATase1_PB"/>
    <property type="match status" value="1"/>
</dbReference>
<dbReference type="SUPFAM" id="SSF56112">
    <property type="entry name" value="Protein kinase-like (PK-like)"/>
    <property type="match status" value="2"/>
</dbReference>
<evidence type="ECO:0000313" key="20">
    <source>
        <dbReference type="Proteomes" id="UP000717515"/>
    </source>
</evidence>
<dbReference type="Pfam" id="PF10436">
    <property type="entry name" value="BCDHK_Adom3"/>
    <property type="match status" value="1"/>
</dbReference>
<feature type="region of interest" description="Disordered" evidence="15">
    <location>
        <begin position="1341"/>
        <end position="1379"/>
    </location>
</feature>
<evidence type="ECO:0000256" key="9">
    <source>
        <dbReference type="ARBA" id="ARBA00022840"/>
    </source>
</evidence>
<dbReference type="InterPro" id="IPR018955">
    <property type="entry name" value="BCDHK/PDK_N"/>
</dbReference>
<feature type="domain" description="Protein kinase" evidence="17">
    <location>
        <begin position="664"/>
        <end position="1031"/>
    </location>
</feature>
<dbReference type="PROSITE" id="PS51273">
    <property type="entry name" value="GATASE_TYPE_1"/>
    <property type="match status" value="1"/>
</dbReference>
<dbReference type="InterPro" id="IPR017441">
    <property type="entry name" value="Protein_kinase_ATP_BS"/>
</dbReference>
<evidence type="ECO:0000256" key="1">
    <source>
        <dbReference type="ARBA" id="ARBA00004173"/>
    </source>
</evidence>
<reference evidence="19" key="1">
    <citation type="submission" date="2021-07" db="EMBL/GenBank/DDBJ databases">
        <title>Draft genome of Mortierella alpina, strain LL118, isolated from an aspen leaf litter sample.</title>
        <authorList>
            <person name="Yang S."/>
            <person name="Vinatzer B.A."/>
        </authorList>
    </citation>
    <scope>NUCLEOTIDE SEQUENCE</scope>
    <source>
        <strain evidence="19">LL118</strain>
    </source>
</reference>
<gene>
    <name evidence="19" type="ORF">KVV02_003329</name>
</gene>
<keyword evidence="9 14" id="KW-0067">ATP-binding</keyword>
<evidence type="ECO:0000259" key="18">
    <source>
        <dbReference type="PROSITE" id="PS51758"/>
    </source>
</evidence>
<dbReference type="NCBIfam" id="TIGR03800">
    <property type="entry name" value="PLP_synth_Pdx2"/>
    <property type="match status" value="1"/>
</dbReference>
<comment type="catalytic activity">
    <reaction evidence="12">
        <text>L-seryl-[protein] + ATP = O-phospho-L-seryl-[protein] + ADP + H(+)</text>
        <dbReference type="Rhea" id="RHEA:17989"/>
        <dbReference type="Rhea" id="RHEA-COMP:9863"/>
        <dbReference type="Rhea" id="RHEA-COMP:11604"/>
        <dbReference type="ChEBI" id="CHEBI:15378"/>
        <dbReference type="ChEBI" id="CHEBI:29999"/>
        <dbReference type="ChEBI" id="CHEBI:30616"/>
        <dbReference type="ChEBI" id="CHEBI:83421"/>
        <dbReference type="ChEBI" id="CHEBI:456216"/>
        <dbReference type="EC" id="2.7.11.1"/>
    </reaction>
</comment>
<dbReference type="InterPro" id="IPR036784">
    <property type="entry name" value="AK/P_DHK_N_sf"/>
</dbReference>
<dbReference type="PROSITE" id="PS00108">
    <property type="entry name" value="PROTEIN_KINASE_ST"/>
    <property type="match status" value="1"/>
</dbReference>